<dbReference type="Proteomes" id="UP000807342">
    <property type="component" value="Unassembled WGS sequence"/>
</dbReference>
<dbReference type="PANTHER" id="PTHR42107">
    <property type="entry name" value="YALI0D24453P"/>
    <property type="match status" value="1"/>
</dbReference>
<sequence>MDFENALMSREPNDILTKILGRFILNLKPQTRNLSIDQISTTVVGVLSEYLKSNERTVFWDDNSKGNVDPFEGMECGFFAADWDLKLKILRQLVELQLTHAQDVKAVIDRAWGVVHHKHKKEKGAGAADSVPERDTLDLKPFGQDSKRGRYWIADDSPRLYISTNPWKMSASFKAISSTREEYLAVIDSLKSSAPAIKKGQKKSKIDTAHLDLVEGLQERVEKIDTELTRVARVRKKIEQNRILMAQAELRETRTRRQAQKPDYVYYNQESEDEYQFAEEQDDEFEMEEEPQDERKRRRGAAPVATRRSTRAAALNANGKREGSTESSLGGWRGERRSARLGFQDPFELERAPKRARTEESTTSVGSADGSSSASGQVNENETRKVKVKRTGAAGLKPNEIAMEQIAGKKRSKFWVYAVEPIPEPEPEGMSEGESVGMDMTVVNGHVEH</sequence>
<feature type="compositionally biased region" description="Basic and acidic residues" evidence="1">
    <location>
        <begin position="348"/>
        <end position="360"/>
    </location>
</feature>
<dbReference type="OrthoDB" id="205403at2759"/>
<gene>
    <name evidence="2" type="ORF">P691DRAFT_810816</name>
</gene>
<name>A0A9P6CAH2_9AGAR</name>
<dbReference type="EMBL" id="MU151056">
    <property type="protein sequence ID" value="KAF9454103.1"/>
    <property type="molecule type" value="Genomic_DNA"/>
</dbReference>
<accession>A0A9P6CAH2</accession>
<keyword evidence="3" id="KW-1185">Reference proteome</keyword>
<evidence type="ECO:0000313" key="3">
    <source>
        <dbReference type="Proteomes" id="UP000807342"/>
    </source>
</evidence>
<feature type="compositionally biased region" description="Low complexity" evidence="1">
    <location>
        <begin position="361"/>
        <end position="376"/>
    </location>
</feature>
<comment type="caution">
    <text evidence="2">The sequence shown here is derived from an EMBL/GenBank/DDBJ whole genome shotgun (WGS) entry which is preliminary data.</text>
</comment>
<evidence type="ECO:0000313" key="2">
    <source>
        <dbReference type="EMBL" id="KAF9454103.1"/>
    </source>
</evidence>
<organism evidence="2 3">
    <name type="scientific">Macrolepiota fuliginosa MF-IS2</name>
    <dbReference type="NCBI Taxonomy" id="1400762"/>
    <lineage>
        <taxon>Eukaryota</taxon>
        <taxon>Fungi</taxon>
        <taxon>Dikarya</taxon>
        <taxon>Basidiomycota</taxon>
        <taxon>Agaricomycotina</taxon>
        <taxon>Agaricomycetes</taxon>
        <taxon>Agaricomycetidae</taxon>
        <taxon>Agaricales</taxon>
        <taxon>Agaricineae</taxon>
        <taxon>Agaricaceae</taxon>
        <taxon>Macrolepiota</taxon>
    </lineage>
</organism>
<proteinExistence type="predicted"/>
<protein>
    <recommendedName>
        <fullName evidence="4">WHIM1 domain-containing protein</fullName>
    </recommendedName>
</protein>
<evidence type="ECO:0008006" key="4">
    <source>
        <dbReference type="Google" id="ProtNLM"/>
    </source>
</evidence>
<dbReference type="PANTHER" id="PTHR42107:SF1">
    <property type="entry name" value="WHIM1 DOMAIN-CONTAINING PROTEIN"/>
    <property type="match status" value="1"/>
</dbReference>
<dbReference type="AlphaFoldDB" id="A0A9P6CAH2"/>
<reference evidence="2" key="1">
    <citation type="submission" date="2020-11" db="EMBL/GenBank/DDBJ databases">
        <authorList>
            <consortium name="DOE Joint Genome Institute"/>
            <person name="Ahrendt S."/>
            <person name="Riley R."/>
            <person name="Andreopoulos W."/>
            <person name="Labutti K."/>
            <person name="Pangilinan J."/>
            <person name="Ruiz-Duenas F.J."/>
            <person name="Barrasa J.M."/>
            <person name="Sanchez-Garcia M."/>
            <person name="Camarero S."/>
            <person name="Miyauchi S."/>
            <person name="Serrano A."/>
            <person name="Linde D."/>
            <person name="Babiker R."/>
            <person name="Drula E."/>
            <person name="Ayuso-Fernandez I."/>
            <person name="Pacheco R."/>
            <person name="Padilla G."/>
            <person name="Ferreira P."/>
            <person name="Barriuso J."/>
            <person name="Kellner H."/>
            <person name="Castanera R."/>
            <person name="Alfaro M."/>
            <person name="Ramirez L."/>
            <person name="Pisabarro A.G."/>
            <person name="Kuo A."/>
            <person name="Tritt A."/>
            <person name="Lipzen A."/>
            <person name="He G."/>
            <person name="Yan M."/>
            <person name="Ng V."/>
            <person name="Cullen D."/>
            <person name="Martin F."/>
            <person name="Rosso M.-N."/>
            <person name="Henrissat B."/>
            <person name="Hibbett D."/>
            <person name="Martinez A.T."/>
            <person name="Grigoriev I.V."/>
        </authorList>
    </citation>
    <scope>NUCLEOTIDE SEQUENCE</scope>
    <source>
        <strain evidence="2">MF-IS2</strain>
    </source>
</reference>
<evidence type="ECO:0000256" key="1">
    <source>
        <dbReference type="SAM" id="MobiDB-lite"/>
    </source>
</evidence>
<feature type="region of interest" description="Disordered" evidence="1">
    <location>
        <begin position="270"/>
        <end position="391"/>
    </location>
</feature>
<feature type="compositionally biased region" description="Acidic residues" evidence="1">
    <location>
        <begin position="270"/>
        <end position="292"/>
    </location>
</feature>